<dbReference type="InterPro" id="IPR039040">
    <property type="entry name" value="NAB_fam"/>
</dbReference>
<organism evidence="2 3">
    <name type="scientific">Leptotrombidium deliense</name>
    <dbReference type="NCBI Taxonomy" id="299467"/>
    <lineage>
        <taxon>Eukaryota</taxon>
        <taxon>Metazoa</taxon>
        <taxon>Ecdysozoa</taxon>
        <taxon>Arthropoda</taxon>
        <taxon>Chelicerata</taxon>
        <taxon>Arachnida</taxon>
        <taxon>Acari</taxon>
        <taxon>Acariformes</taxon>
        <taxon>Trombidiformes</taxon>
        <taxon>Prostigmata</taxon>
        <taxon>Anystina</taxon>
        <taxon>Parasitengona</taxon>
        <taxon>Trombiculoidea</taxon>
        <taxon>Trombiculidae</taxon>
        <taxon>Leptotrombidium</taxon>
    </lineage>
</organism>
<reference evidence="2 3" key="1">
    <citation type="journal article" date="2018" name="Gigascience">
        <title>Genomes of trombidid mites reveal novel predicted allergens and laterally-transferred genes associated with secondary metabolism.</title>
        <authorList>
            <person name="Dong X."/>
            <person name="Chaisiri K."/>
            <person name="Xia D."/>
            <person name="Armstrong S.D."/>
            <person name="Fang Y."/>
            <person name="Donnelly M.J."/>
            <person name="Kadowaki T."/>
            <person name="McGarry J.W."/>
            <person name="Darby A.C."/>
            <person name="Makepeace B.L."/>
        </authorList>
    </citation>
    <scope>NUCLEOTIDE SEQUENCE [LARGE SCALE GENOMIC DNA]</scope>
    <source>
        <strain evidence="2">UoL-UT</strain>
    </source>
</reference>
<keyword evidence="3" id="KW-1185">Reference proteome</keyword>
<evidence type="ECO:0000259" key="1">
    <source>
        <dbReference type="Pfam" id="PF04904"/>
    </source>
</evidence>
<dbReference type="EMBL" id="NCKV01001356">
    <property type="protein sequence ID" value="RWS28466.1"/>
    <property type="molecule type" value="Genomic_DNA"/>
</dbReference>
<dbReference type="GO" id="GO:0005634">
    <property type="term" value="C:nucleus"/>
    <property type="evidence" value="ECO:0007669"/>
    <property type="project" value="InterPro"/>
</dbReference>
<name>A0A443SLQ3_9ACAR</name>
<dbReference type="STRING" id="299467.A0A443SLQ3"/>
<evidence type="ECO:0000313" key="2">
    <source>
        <dbReference type="EMBL" id="RWS28466.1"/>
    </source>
</evidence>
<dbReference type="Proteomes" id="UP000288716">
    <property type="component" value="Unassembled WGS sequence"/>
</dbReference>
<feature type="domain" description="Nab N-terminal" evidence="1">
    <location>
        <begin position="5"/>
        <end position="80"/>
    </location>
</feature>
<dbReference type="Pfam" id="PF04904">
    <property type="entry name" value="SAM_NCD1"/>
    <property type="match status" value="1"/>
</dbReference>
<dbReference type="PANTHER" id="PTHR12623">
    <property type="entry name" value="NGFI-A BINDING PROTEIN"/>
    <property type="match status" value="1"/>
</dbReference>
<dbReference type="AlphaFoldDB" id="A0A443SLQ3"/>
<dbReference type="InterPro" id="IPR006988">
    <property type="entry name" value="Nab_N"/>
</dbReference>
<evidence type="ECO:0000313" key="3">
    <source>
        <dbReference type="Proteomes" id="UP000288716"/>
    </source>
</evidence>
<dbReference type="GO" id="GO:0006355">
    <property type="term" value="P:regulation of DNA-templated transcription"/>
    <property type="evidence" value="ECO:0007669"/>
    <property type="project" value="InterPro"/>
</dbReference>
<proteinExistence type="predicted"/>
<comment type="caution">
    <text evidence="2">The sequence shown here is derived from an EMBL/GenBank/DDBJ whole genome shotgun (WGS) entry which is preliminary data.</text>
</comment>
<dbReference type="PANTHER" id="PTHR12623:SF10">
    <property type="entry name" value="NGFI-A-BINDING PROTEIN HOMOLOG"/>
    <property type="match status" value="1"/>
</dbReference>
<dbReference type="SUPFAM" id="SSF47769">
    <property type="entry name" value="SAM/Pointed domain"/>
    <property type="match status" value="1"/>
</dbReference>
<dbReference type="OrthoDB" id="10028556at2759"/>
<gene>
    <name evidence="2" type="ORF">B4U80_00449</name>
</gene>
<dbReference type="InterPro" id="IPR013761">
    <property type="entry name" value="SAM/pointed_sf"/>
</dbReference>
<sequence>MTSQPTNESELQLYRVLQRANLLSYYDTFICQGGDDVQQLCEAGEEEFLEIMALVGMASKPLHVRRLQKALQEWVSNPGTHRTLNFTSAVRVN</sequence>
<dbReference type="Gene3D" id="1.10.150.50">
    <property type="entry name" value="Transcription Factor, Ets-1"/>
    <property type="match status" value="1"/>
</dbReference>
<dbReference type="GO" id="GO:0003712">
    <property type="term" value="F:transcription coregulator activity"/>
    <property type="evidence" value="ECO:0007669"/>
    <property type="project" value="InterPro"/>
</dbReference>
<protein>
    <submittedName>
        <fullName evidence="2">Ngfi-A binding protein-like protein</fullName>
    </submittedName>
</protein>
<dbReference type="VEuPathDB" id="VectorBase:LDEU003574"/>
<accession>A0A443SLQ3</accession>